<accession>A0A382HQ04</accession>
<gene>
    <name evidence="1" type="ORF">METZ01_LOCUS242046</name>
</gene>
<reference evidence="1" key="1">
    <citation type="submission" date="2018-05" db="EMBL/GenBank/DDBJ databases">
        <authorList>
            <person name="Lanie J.A."/>
            <person name="Ng W.-L."/>
            <person name="Kazmierczak K.M."/>
            <person name="Andrzejewski T.M."/>
            <person name="Davidsen T.M."/>
            <person name="Wayne K.J."/>
            <person name="Tettelin H."/>
            <person name="Glass J.I."/>
            <person name="Rusch D."/>
            <person name="Podicherti R."/>
            <person name="Tsui H.-C.T."/>
            <person name="Winkler M.E."/>
        </authorList>
    </citation>
    <scope>NUCLEOTIDE SEQUENCE</scope>
</reference>
<proteinExistence type="predicted"/>
<dbReference type="AlphaFoldDB" id="A0A382HQ04"/>
<organism evidence="1">
    <name type="scientific">marine metagenome</name>
    <dbReference type="NCBI Taxonomy" id="408172"/>
    <lineage>
        <taxon>unclassified sequences</taxon>
        <taxon>metagenomes</taxon>
        <taxon>ecological metagenomes</taxon>
    </lineage>
</organism>
<feature type="non-terminal residue" evidence="1">
    <location>
        <position position="1"/>
    </location>
</feature>
<sequence length="48" mass="5547">VIKFIIYFVLVNTGLIFRWLHWRAEEECDKVSDQCADAGFGWEALGSI</sequence>
<evidence type="ECO:0000313" key="1">
    <source>
        <dbReference type="EMBL" id="SVB89192.1"/>
    </source>
</evidence>
<name>A0A382HQ04_9ZZZZ</name>
<protein>
    <submittedName>
        <fullName evidence="1">Uncharacterized protein</fullName>
    </submittedName>
</protein>
<feature type="non-terminal residue" evidence="1">
    <location>
        <position position="48"/>
    </location>
</feature>
<dbReference type="EMBL" id="UINC01062502">
    <property type="protein sequence ID" value="SVB89192.1"/>
    <property type="molecule type" value="Genomic_DNA"/>
</dbReference>